<keyword evidence="2" id="KW-1185">Reference proteome</keyword>
<organism evidence="1 2">
    <name type="scientific">Populus alba x Populus x berolinensis</name>
    <dbReference type="NCBI Taxonomy" id="444605"/>
    <lineage>
        <taxon>Eukaryota</taxon>
        <taxon>Viridiplantae</taxon>
        <taxon>Streptophyta</taxon>
        <taxon>Embryophyta</taxon>
        <taxon>Tracheophyta</taxon>
        <taxon>Spermatophyta</taxon>
        <taxon>Magnoliopsida</taxon>
        <taxon>eudicotyledons</taxon>
        <taxon>Gunneridae</taxon>
        <taxon>Pentapetalae</taxon>
        <taxon>rosids</taxon>
        <taxon>fabids</taxon>
        <taxon>Malpighiales</taxon>
        <taxon>Salicaceae</taxon>
        <taxon>Saliceae</taxon>
        <taxon>Populus</taxon>
    </lineage>
</organism>
<evidence type="ECO:0000313" key="1">
    <source>
        <dbReference type="EMBL" id="KAJ6998488.1"/>
    </source>
</evidence>
<accession>A0AAD6QXR2</accession>
<dbReference type="EMBL" id="JAQIZT010000005">
    <property type="protein sequence ID" value="KAJ6998488.1"/>
    <property type="molecule type" value="Genomic_DNA"/>
</dbReference>
<sequence length="65" mass="7418">MLLFYVDCGDLDVKNSSVLIVLYAHLYREVGLPLLGRENTIYKKDNACEIHNGYKNPKNDVGARF</sequence>
<protein>
    <submittedName>
        <fullName evidence="1">Uncharacterized protein</fullName>
    </submittedName>
</protein>
<proteinExistence type="predicted"/>
<evidence type="ECO:0000313" key="2">
    <source>
        <dbReference type="Proteomes" id="UP001164929"/>
    </source>
</evidence>
<dbReference type="AlphaFoldDB" id="A0AAD6QXR2"/>
<reference evidence="1" key="1">
    <citation type="journal article" date="2023" name="Mol. Ecol. Resour.">
        <title>Chromosome-level genome assembly of a triploid poplar Populus alba 'Berolinensis'.</title>
        <authorList>
            <person name="Chen S."/>
            <person name="Yu Y."/>
            <person name="Wang X."/>
            <person name="Wang S."/>
            <person name="Zhang T."/>
            <person name="Zhou Y."/>
            <person name="He R."/>
            <person name="Meng N."/>
            <person name="Wang Y."/>
            <person name="Liu W."/>
            <person name="Liu Z."/>
            <person name="Liu J."/>
            <person name="Guo Q."/>
            <person name="Huang H."/>
            <person name="Sederoff R.R."/>
            <person name="Wang G."/>
            <person name="Qu G."/>
            <person name="Chen S."/>
        </authorList>
    </citation>
    <scope>NUCLEOTIDE SEQUENCE</scope>
    <source>
        <strain evidence="1">SC-2020</strain>
    </source>
</reference>
<dbReference type="Proteomes" id="UP001164929">
    <property type="component" value="Chromosome 5"/>
</dbReference>
<comment type="caution">
    <text evidence="1">The sequence shown here is derived from an EMBL/GenBank/DDBJ whole genome shotgun (WGS) entry which is preliminary data.</text>
</comment>
<gene>
    <name evidence="1" type="ORF">NC653_014614</name>
</gene>
<name>A0AAD6QXR2_9ROSI</name>